<dbReference type="Proteomes" id="UP001412067">
    <property type="component" value="Unassembled WGS sequence"/>
</dbReference>
<feature type="transmembrane region" description="Helical" evidence="8">
    <location>
        <begin position="166"/>
        <end position="190"/>
    </location>
</feature>
<dbReference type="Gene3D" id="1.20.1560.10">
    <property type="entry name" value="ABC transporter type 1, transmembrane domain"/>
    <property type="match status" value="1"/>
</dbReference>
<dbReference type="PANTHER" id="PTHR45136">
    <property type="entry name" value="ABC TRANSPORTER DOMAIN-CONTAINING PROTEIN"/>
    <property type="match status" value="1"/>
</dbReference>
<keyword evidence="3 8" id="KW-0812">Transmembrane</keyword>
<dbReference type="PANTHER" id="PTHR45136:SF2">
    <property type="entry name" value="ABC TRANSPORTER DOMAIN-CONTAINING PROTEIN"/>
    <property type="match status" value="1"/>
</dbReference>
<comment type="similarity">
    <text evidence="1">Belongs to the ABC transporter superfamily. ABCB family. Multidrug resistance exporter (TC 3.A.1.201) subfamily.</text>
</comment>
<sequence length="209" mass="22339">MAVGSLGDGLASPMMLLIASYVINDIGSNSTATTFITNINLKLYMHLYLAAKGDCWTRTGEQQASRMRARNLSAILQQDVAYFDLKGASMAEVPNFISNFTAFIAGYNKAAVVVEQAVSSISTVYAFRAERRTANSFSTNLKSSVRIGLQQGVVKSLALGCAGISFSIWAFIVCSAYIVGISVVASGLYFGSCISNLKYFGDAVSAVRE</sequence>
<dbReference type="Pfam" id="PF00664">
    <property type="entry name" value="ABC_membrane"/>
    <property type="match status" value="2"/>
</dbReference>
<dbReference type="SUPFAM" id="SSF90123">
    <property type="entry name" value="ABC transporter transmembrane region"/>
    <property type="match status" value="1"/>
</dbReference>
<feature type="domain" description="ABC transmembrane type-1" evidence="9">
    <location>
        <begin position="4"/>
        <end position="87"/>
    </location>
</feature>
<keyword evidence="5 8" id="KW-1133">Transmembrane helix</keyword>
<proteinExistence type="inferred from homology"/>
<evidence type="ECO:0000256" key="4">
    <source>
        <dbReference type="ARBA" id="ARBA00022737"/>
    </source>
</evidence>
<feature type="domain" description="ABC transmembrane type-1" evidence="9">
    <location>
        <begin position="107"/>
        <end position="199"/>
    </location>
</feature>
<dbReference type="InterPro" id="IPR011527">
    <property type="entry name" value="ABC1_TM_dom"/>
</dbReference>
<keyword evidence="2" id="KW-0813">Transport</keyword>
<keyword evidence="6 8" id="KW-0472">Membrane</keyword>
<keyword evidence="4" id="KW-0677">Repeat</keyword>
<evidence type="ECO:0000256" key="3">
    <source>
        <dbReference type="ARBA" id="ARBA00022692"/>
    </source>
</evidence>
<dbReference type="InterPro" id="IPR036640">
    <property type="entry name" value="ABC1_TM_sf"/>
</dbReference>
<gene>
    <name evidence="10" type="ORF">KSP40_PGU004001</name>
</gene>
<evidence type="ECO:0000313" key="10">
    <source>
        <dbReference type="EMBL" id="KAK8962386.1"/>
    </source>
</evidence>
<comment type="caution">
    <text evidence="10">The sequence shown here is derived from an EMBL/GenBank/DDBJ whole genome shotgun (WGS) entry which is preliminary data.</text>
</comment>
<organism evidence="10 11">
    <name type="scientific">Platanthera guangdongensis</name>
    <dbReference type="NCBI Taxonomy" id="2320717"/>
    <lineage>
        <taxon>Eukaryota</taxon>
        <taxon>Viridiplantae</taxon>
        <taxon>Streptophyta</taxon>
        <taxon>Embryophyta</taxon>
        <taxon>Tracheophyta</taxon>
        <taxon>Spermatophyta</taxon>
        <taxon>Magnoliopsida</taxon>
        <taxon>Liliopsida</taxon>
        <taxon>Asparagales</taxon>
        <taxon>Orchidaceae</taxon>
        <taxon>Orchidoideae</taxon>
        <taxon>Orchideae</taxon>
        <taxon>Orchidinae</taxon>
        <taxon>Platanthera</taxon>
    </lineage>
</organism>
<protein>
    <submittedName>
        <fullName evidence="10">Multidrug resistance protein</fullName>
    </submittedName>
</protein>
<evidence type="ECO:0000256" key="5">
    <source>
        <dbReference type="ARBA" id="ARBA00022989"/>
    </source>
</evidence>
<keyword evidence="11" id="KW-1185">Reference proteome</keyword>
<evidence type="ECO:0000256" key="6">
    <source>
        <dbReference type="ARBA" id="ARBA00023136"/>
    </source>
</evidence>
<evidence type="ECO:0000256" key="1">
    <source>
        <dbReference type="ARBA" id="ARBA00007577"/>
    </source>
</evidence>
<name>A0ABR2MEC0_9ASPA</name>
<evidence type="ECO:0000256" key="8">
    <source>
        <dbReference type="SAM" id="Phobius"/>
    </source>
</evidence>
<evidence type="ECO:0000259" key="9">
    <source>
        <dbReference type="Pfam" id="PF00664"/>
    </source>
</evidence>
<accession>A0ABR2MEC0</accession>
<dbReference type="EMBL" id="JBBWWR010000008">
    <property type="protein sequence ID" value="KAK8962386.1"/>
    <property type="molecule type" value="Genomic_DNA"/>
</dbReference>
<evidence type="ECO:0000313" key="11">
    <source>
        <dbReference type="Proteomes" id="UP001412067"/>
    </source>
</evidence>
<keyword evidence="7" id="KW-0325">Glycoprotein</keyword>
<evidence type="ECO:0000256" key="2">
    <source>
        <dbReference type="ARBA" id="ARBA00022448"/>
    </source>
</evidence>
<evidence type="ECO:0000256" key="7">
    <source>
        <dbReference type="ARBA" id="ARBA00023180"/>
    </source>
</evidence>
<reference evidence="10 11" key="1">
    <citation type="journal article" date="2022" name="Nat. Plants">
        <title>Genomes of leafy and leafless Platanthera orchids illuminate the evolution of mycoheterotrophy.</title>
        <authorList>
            <person name="Li M.H."/>
            <person name="Liu K.W."/>
            <person name="Li Z."/>
            <person name="Lu H.C."/>
            <person name="Ye Q.L."/>
            <person name="Zhang D."/>
            <person name="Wang J.Y."/>
            <person name="Li Y.F."/>
            <person name="Zhong Z.M."/>
            <person name="Liu X."/>
            <person name="Yu X."/>
            <person name="Liu D.K."/>
            <person name="Tu X.D."/>
            <person name="Liu B."/>
            <person name="Hao Y."/>
            <person name="Liao X.Y."/>
            <person name="Jiang Y.T."/>
            <person name="Sun W.H."/>
            <person name="Chen J."/>
            <person name="Chen Y.Q."/>
            <person name="Ai Y."/>
            <person name="Zhai J.W."/>
            <person name="Wu S.S."/>
            <person name="Zhou Z."/>
            <person name="Hsiao Y.Y."/>
            <person name="Wu W.L."/>
            <person name="Chen Y.Y."/>
            <person name="Lin Y.F."/>
            <person name="Hsu J.L."/>
            <person name="Li C.Y."/>
            <person name="Wang Z.W."/>
            <person name="Zhao X."/>
            <person name="Zhong W.Y."/>
            <person name="Ma X.K."/>
            <person name="Ma L."/>
            <person name="Huang J."/>
            <person name="Chen G.Z."/>
            <person name="Huang M.Z."/>
            <person name="Huang L."/>
            <person name="Peng D.H."/>
            <person name="Luo Y.B."/>
            <person name="Zou S.Q."/>
            <person name="Chen S.P."/>
            <person name="Lan S."/>
            <person name="Tsai W.C."/>
            <person name="Van de Peer Y."/>
            <person name="Liu Z.J."/>
        </authorList>
    </citation>
    <scope>NUCLEOTIDE SEQUENCE [LARGE SCALE GENOMIC DNA]</scope>
    <source>
        <strain evidence="10">Lor288</strain>
    </source>
</reference>